<proteinExistence type="predicted"/>
<evidence type="ECO:0000313" key="2">
    <source>
        <dbReference type="EMBL" id="CAG8492628.1"/>
    </source>
</evidence>
<gene>
    <name evidence="2" type="ORF">AMORRO_LOCUS2851</name>
</gene>
<sequence>SVHRPCPLLQARVGISFTLVRYIAGLSISSQGFSYSSSSESTLPVPRGTPYHGGKSALLYLPLRISFKSKSIGSSSWISTSIGDTLSGFFLALCSSSSECSILLLGGLPAFRVTLVFLVIRWSFIAISGDMSILPALEAFVVSSWFKLKRCVKKLEDDAKKEVSRPRLSDAVRKIVEYEKSVKEKIDKLNERISILEAKFDRLFDRKNNNNEEDYEEYEDEEDEGEEDEGEEDEGEEDED</sequence>
<evidence type="ECO:0000256" key="1">
    <source>
        <dbReference type="SAM" id="MobiDB-lite"/>
    </source>
</evidence>
<dbReference type="AlphaFoldDB" id="A0A9N8ZDW8"/>
<keyword evidence="3" id="KW-1185">Reference proteome</keyword>
<accession>A0A9N8ZDW8</accession>
<feature type="region of interest" description="Disordered" evidence="1">
    <location>
        <begin position="208"/>
        <end position="240"/>
    </location>
</feature>
<protein>
    <submittedName>
        <fullName evidence="2">18145_t:CDS:1</fullName>
    </submittedName>
</protein>
<name>A0A9N8ZDW8_9GLOM</name>
<feature type="compositionally biased region" description="Acidic residues" evidence="1">
    <location>
        <begin position="211"/>
        <end position="240"/>
    </location>
</feature>
<comment type="caution">
    <text evidence="2">The sequence shown here is derived from an EMBL/GenBank/DDBJ whole genome shotgun (WGS) entry which is preliminary data.</text>
</comment>
<organism evidence="2 3">
    <name type="scientific">Acaulospora morrowiae</name>
    <dbReference type="NCBI Taxonomy" id="94023"/>
    <lineage>
        <taxon>Eukaryota</taxon>
        <taxon>Fungi</taxon>
        <taxon>Fungi incertae sedis</taxon>
        <taxon>Mucoromycota</taxon>
        <taxon>Glomeromycotina</taxon>
        <taxon>Glomeromycetes</taxon>
        <taxon>Diversisporales</taxon>
        <taxon>Acaulosporaceae</taxon>
        <taxon>Acaulospora</taxon>
    </lineage>
</organism>
<reference evidence="2" key="1">
    <citation type="submission" date="2021-06" db="EMBL/GenBank/DDBJ databases">
        <authorList>
            <person name="Kallberg Y."/>
            <person name="Tangrot J."/>
            <person name="Rosling A."/>
        </authorList>
    </citation>
    <scope>NUCLEOTIDE SEQUENCE</scope>
    <source>
        <strain evidence="2">CL551</strain>
    </source>
</reference>
<dbReference type="EMBL" id="CAJVPV010001285">
    <property type="protein sequence ID" value="CAG8492628.1"/>
    <property type="molecule type" value="Genomic_DNA"/>
</dbReference>
<feature type="non-terminal residue" evidence="2">
    <location>
        <position position="1"/>
    </location>
</feature>
<dbReference type="Proteomes" id="UP000789342">
    <property type="component" value="Unassembled WGS sequence"/>
</dbReference>
<evidence type="ECO:0000313" key="3">
    <source>
        <dbReference type="Proteomes" id="UP000789342"/>
    </source>
</evidence>